<organism evidence="1">
    <name type="scientific">marine sediment metagenome</name>
    <dbReference type="NCBI Taxonomy" id="412755"/>
    <lineage>
        <taxon>unclassified sequences</taxon>
        <taxon>metagenomes</taxon>
        <taxon>ecological metagenomes</taxon>
    </lineage>
</organism>
<protein>
    <submittedName>
        <fullName evidence="1">Uncharacterized protein</fullName>
    </submittedName>
</protein>
<name>A0A0F9BWR6_9ZZZZ</name>
<proteinExistence type="predicted"/>
<gene>
    <name evidence="1" type="ORF">LCGC14_2476620</name>
</gene>
<dbReference type="EMBL" id="LAZR01038912">
    <property type="protein sequence ID" value="KKL18327.1"/>
    <property type="molecule type" value="Genomic_DNA"/>
</dbReference>
<reference evidence="1" key="1">
    <citation type="journal article" date="2015" name="Nature">
        <title>Complex archaea that bridge the gap between prokaryotes and eukaryotes.</title>
        <authorList>
            <person name="Spang A."/>
            <person name="Saw J.H."/>
            <person name="Jorgensen S.L."/>
            <person name="Zaremba-Niedzwiedzka K."/>
            <person name="Martijn J."/>
            <person name="Lind A.E."/>
            <person name="van Eijk R."/>
            <person name="Schleper C."/>
            <person name="Guy L."/>
            <person name="Ettema T.J."/>
        </authorList>
    </citation>
    <scope>NUCLEOTIDE SEQUENCE</scope>
</reference>
<comment type="caution">
    <text evidence="1">The sequence shown here is derived from an EMBL/GenBank/DDBJ whole genome shotgun (WGS) entry which is preliminary data.</text>
</comment>
<accession>A0A0F9BWR6</accession>
<sequence length="252" mass="28815">MNKLIDAVLAVVFTCLLIWCVTSFDTVLGQGGFRLAEHNSFETNTMNSDSEPKFTSLSIDDYPGDYSIQIMFAPDVPKWEGYIATWELVNGPAVTEYLPWFVISVSEFYQNDKCFLPDNWEIDAFTGKEYREDCRHAGIGKDIFIDPGSGEVLTAEPALPIYYTGSRVGYYRMQSYSAAPRPCDLMCDFLSETWSKCKIGDIPTEFCRAHVPIITKNECFAVYTTYPTNCREVKNRKQLFSYLKEKLDKENK</sequence>
<dbReference type="AlphaFoldDB" id="A0A0F9BWR6"/>
<evidence type="ECO:0000313" key="1">
    <source>
        <dbReference type="EMBL" id="KKL18327.1"/>
    </source>
</evidence>